<feature type="transmembrane region" description="Helical" evidence="1">
    <location>
        <begin position="12"/>
        <end position="31"/>
    </location>
</feature>
<protein>
    <submittedName>
        <fullName evidence="2">Uncharacterized protein</fullName>
    </submittedName>
</protein>
<evidence type="ECO:0000256" key="1">
    <source>
        <dbReference type="SAM" id="Phobius"/>
    </source>
</evidence>
<sequence>MSSSLKFISFKFINFFFLLVLVSLPVLVIRYDVLVLQNTISEQSATEYVEQLLLLASVLSFAYIGWDNAAYRRASFLIAAFFSYMLIREFDAFFDHLVYHGFWAVPAIIVALIAIGYALTDRNNVLLGLSKMMKQSYFPVLCLGLAILLVFSRLFGMGDMWHQVMGDGYLRVVKNMVEEGSELLGYTVIFYASINYVFSYIRIPKRQRATKLTMLNC</sequence>
<gene>
    <name evidence="2" type="ORF">AFI02nite_27180</name>
</gene>
<name>A0A510UJ56_ALIFS</name>
<dbReference type="RefSeq" id="WP_146865080.1">
    <property type="nucleotide sequence ID" value="NZ_BJTZ01000018.1"/>
</dbReference>
<keyword evidence="1" id="KW-0472">Membrane</keyword>
<dbReference type="EMBL" id="BJTZ01000018">
    <property type="protein sequence ID" value="GEK14682.1"/>
    <property type="molecule type" value="Genomic_DNA"/>
</dbReference>
<keyword evidence="1" id="KW-1133">Transmembrane helix</keyword>
<feature type="transmembrane region" description="Helical" evidence="1">
    <location>
        <begin position="51"/>
        <end position="69"/>
    </location>
</feature>
<evidence type="ECO:0000313" key="3">
    <source>
        <dbReference type="Proteomes" id="UP000321787"/>
    </source>
</evidence>
<feature type="transmembrane region" description="Helical" evidence="1">
    <location>
        <begin position="76"/>
        <end position="94"/>
    </location>
</feature>
<keyword evidence="1" id="KW-0812">Transmembrane</keyword>
<feature type="transmembrane region" description="Helical" evidence="1">
    <location>
        <begin position="183"/>
        <end position="201"/>
    </location>
</feature>
<comment type="caution">
    <text evidence="2">The sequence shown here is derived from an EMBL/GenBank/DDBJ whole genome shotgun (WGS) entry which is preliminary data.</text>
</comment>
<reference evidence="2 3" key="1">
    <citation type="submission" date="2019-07" db="EMBL/GenBank/DDBJ databases">
        <title>Whole genome shotgun sequence of Aliivibrio fischeri NBRC 101058.</title>
        <authorList>
            <person name="Hosoyama A."/>
            <person name="Uohara A."/>
            <person name="Ohji S."/>
            <person name="Ichikawa N."/>
        </authorList>
    </citation>
    <scope>NUCLEOTIDE SEQUENCE [LARGE SCALE GENOMIC DNA]</scope>
    <source>
        <strain evidence="2 3">NBRC 101058</strain>
    </source>
</reference>
<dbReference type="Proteomes" id="UP000321787">
    <property type="component" value="Unassembled WGS sequence"/>
</dbReference>
<feature type="transmembrane region" description="Helical" evidence="1">
    <location>
        <begin position="140"/>
        <end position="163"/>
    </location>
</feature>
<accession>A0A510UJ56</accession>
<organism evidence="2 3">
    <name type="scientific">Aliivibrio fischeri</name>
    <name type="common">Vibrio fischeri</name>
    <dbReference type="NCBI Taxonomy" id="668"/>
    <lineage>
        <taxon>Bacteria</taxon>
        <taxon>Pseudomonadati</taxon>
        <taxon>Pseudomonadota</taxon>
        <taxon>Gammaproteobacteria</taxon>
        <taxon>Vibrionales</taxon>
        <taxon>Vibrionaceae</taxon>
        <taxon>Aliivibrio</taxon>
    </lineage>
</organism>
<proteinExistence type="predicted"/>
<feature type="transmembrane region" description="Helical" evidence="1">
    <location>
        <begin position="100"/>
        <end position="119"/>
    </location>
</feature>
<evidence type="ECO:0000313" key="2">
    <source>
        <dbReference type="EMBL" id="GEK14682.1"/>
    </source>
</evidence>
<dbReference type="AlphaFoldDB" id="A0A510UJ56"/>